<evidence type="ECO:0000256" key="7">
    <source>
        <dbReference type="PROSITE-ProRule" id="PRU01240"/>
    </source>
</evidence>
<name>A0A834ZLP8_TETSI</name>
<dbReference type="GO" id="GO:0006508">
    <property type="term" value="P:proteolysis"/>
    <property type="evidence" value="ECO:0007669"/>
    <property type="project" value="UniProtKB-KW"/>
</dbReference>
<feature type="active site" description="Charge relay system" evidence="6 7">
    <location>
        <position position="546"/>
    </location>
</feature>
<dbReference type="OMA" id="GSDMDPR"/>
<dbReference type="InterPro" id="IPR015500">
    <property type="entry name" value="Peptidase_S8_subtilisin-rel"/>
</dbReference>
<dbReference type="Pfam" id="PF05922">
    <property type="entry name" value="Inhibitor_I9"/>
    <property type="match status" value="1"/>
</dbReference>
<dbReference type="AlphaFoldDB" id="A0A834ZLP8"/>
<dbReference type="InterPro" id="IPR045051">
    <property type="entry name" value="SBT"/>
</dbReference>
<organism evidence="13 14">
    <name type="scientific">Tetracentron sinense</name>
    <name type="common">Spur-leaf</name>
    <dbReference type="NCBI Taxonomy" id="13715"/>
    <lineage>
        <taxon>Eukaryota</taxon>
        <taxon>Viridiplantae</taxon>
        <taxon>Streptophyta</taxon>
        <taxon>Embryophyta</taxon>
        <taxon>Tracheophyta</taxon>
        <taxon>Spermatophyta</taxon>
        <taxon>Magnoliopsida</taxon>
        <taxon>Trochodendrales</taxon>
        <taxon>Trochodendraceae</taxon>
        <taxon>Tetracentron</taxon>
    </lineage>
</organism>
<dbReference type="CDD" id="cd02120">
    <property type="entry name" value="PA_subtilisin_like"/>
    <property type="match status" value="1"/>
</dbReference>
<dbReference type="InterPro" id="IPR041469">
    <property type="entry name" value="Subtilisin-like_FN3"/>
</dbReference>
<reference evidence="13 14" key="1">
    <citation type="submission" date="2020-04" db="EMBL/GenBank/DDBJ databases">
        <title>Plant Genome Project.</title>
        <authorList>
            <person name="Zhang R.-G."/>
        </authorList>
    </citation>
    <scope>NUCLEOTIDE SEQUENCE [LARGE SCALE GENOMIC DNA]</scope>
    <source>
        <strain evidence="13">YNK0</strain>
        <tissue evidence="13">Leaf</tissue>
    </source>
</reference>
<keyword evidence="3 8" id="KW-0732">Signal</keyword>
<dbReference type="FunFam" id="3.40.50.200:FF:000006">
    <property type="entry name" value="Subtilisin-like protease SBT1.5"/>
    <property type="match status" value="1"/>
</dbReference>
<dbReference type="SUPFAM" id="SSF52743">
    <property type="entry name" value="Subtilisin-like"/>
    <property type="match status" value="1"/>
</dbReference>
<evidence type="ECO:0000259" key="12">
    <source>
        <dbReference type="Pfam" id="PF17766"/>
    </source>
</evidence>
<evidence type="ECO:0000256" key="3">
    <source>
        <dbReference type="ARBA" id="ARBA00022729"/>
    </source>
</evidence>
<dbReference type="Pfam" id="PF02225">
    <property type="entry name" value="PA"/>
    <property type="match status" value="1"/>
</dbReference>
<evidence type="ECO:0000256" key="2">
    <source>
        <dbReference type="ARBA" id="ARBA00022670"/>
    </source>
</evidence>
<keyword evidence="4 7" id="KW-0378">Hydrolase</keyword>
<dbReference type="Gene3D" id="3.50.30.30">
    <property type="match status" value="1"/>
</dbReference>
<dbReference type="InterPro" id="IPR036852">
    <property type="entry name" value="Peptidase_S8/S53_dom_sf"/>
</dbReference>
<keyword evidence="2 7" id="KW-0645">Protease</keyword>
<accession>A0A834ZLP8</accession>
<dbReference type="InterPro" id="IPR003137">
    <property type="entry name" value="PA_domain"/>
</dbReference>
<sequence>MAFISFCSLCTSSLLLLFFSPLATTDAAKSMISSYIVHTSSHVRPSQFSTQDEWYTFMINTLTNHQTNLVKHARIFYTYSVVFQGFAAVLTAQEAEKMAEMPGVTGVFEDEVIMELHTTRTPDFLGLNVDYGLWPDTDFGDNVIIGLVDSGIWPESNSFNDDGLGPIPKGWKGACEEGTQLNSTYCNKKLIGARFFFQGIENLLGPVEDFGDNRSTRDGFGHGTHTASTAAGTEVAHANLFGFAGGNARGVATKARIAMYKACFRVGCSSSDILAAMESAIEDGVNVLSLSLGAPQENPYYSNVIAIGAFAAVKRNIFVTCSAGNSGPQPFSVVNAAPWITTVGAGSIDRTFPVQVQLGNGKVFVGSSLYMEKINTSTTFPLVYLNSCTSININPDNVMGKIVVCDWAGGDGAVNNGFLVEAAGGVGLIEVNGKDNGEGLQTSAFTLPSATVGYREGLELLSYINTTKNPTASFMSEDLTVVGKDRAPIVISFSSRGPNSIVPELLKPDIIAPGFNIIAAWPTDAPPSLSANDPRSVQFNIISGTSMACPHVAGVAALLYAAHPDWSPAAIRSALMTSSAIFDNNKRPIARYEDLDQATSLGLGAGHINPQLAADPGLVYDADISDYINFLCSLNYTQEQLKIIVNETDSCSGSTSSPGDLNYPSFSVVFKLNNSVHTLKRTVTQVGELPETYTVKIINPRPEKVAIRVDPQTLTFDKMYEKQSYTVEFMSTFVAGYSSNIHEIVGNMEFGYIIWESDKHIVRSPVALMWNSNLY</sequence>
<feature type="signal peptide" evidence="8">
    <location>
        <begin position="1"/>
        <end position="27"/>
    </location>
</feature>
<dbReference type="PROSITE" id="PS51892">
    <property type="entry name" value="SUBTILASE"/>
    <property type="match status" value="1"/>
</dbReference>
<evidence type="ECO:0000256" key="1">
    <source>
        <dbReference type="ARBA" id="ARBA00011073"/>
    </source>
</evidence>
<dbReference type="GO" id="GO:0004252">
    <property type="term" value="F:serine-type endopeptidase activity"/>
    <property type="evidence" value="ECO:0007669"/>
    <property type="project" value="UniProtKB-UniRule"/>
</dbReference>
<dbReference type="InterPro" id="IPR023828">
    <property type="entry name" value="Peptidase_S8_Ser-AS"/>
</dbReference>
<feature type="chain" id="PRO_5032396000" evidence="8">
    <location>
        <begin position="28"/>
        <end position="775"/>
    </location>
</feature>
<evidence type="ECO:0000259" key="9">
    <source>
        <dbReference type="Pfam" id="PF00082"/>
    </source>
</evidence>
<proteinExistence type="inferred from homology"/>
<dbReference type="EMBL" id="JABCRI010000005">
    <property type="protein sequence ID" value="KAF8405951.1"/>
    <property type="molecule type" value="Genomic_DNA"/>
</dbReference>
<evidence type="ECO:0000256" key="4">
    <source>
        <dbReference type="ARBA" id="ARBA00022801"/>
    </source>
</evidence>
<comment type="similarity">
    <text evidence="1 7">Belongs to the peptidase S8 family.</text>
</comment>
<dbReference type="CDD" id="cd04852">
    <property type="entry name" value="Peptidases_S8_3"/>
    <property type="match status" value="1"/>
</dbReference>
<feature type="active site" description="Charge relay system" evidence="6 7">
    <location>
        <position position="149"/>
    </location>
</feature>
<evidence type="ECO:0000259" key="10">
    <source>
        <dbReference type="Pfam" id="PF02225"/>
    </source>
</evidence>
<protein>
    <submittedName>
        <fullName evidence="13">Uncharacterized protein</fullName>
    </submittedName>
</protein>
<dbReference type="Proteomes" id="UP000655225">
    <property type="component" value="Unassembled WGS sequence"/>
</dbReference>
<keyword evidence="5 7" id="KW-0720">Serine protease</keyword>
<evidence type="ECO:0000256" key="6">
    <source>
        <dbReference type="PIRSR" id="PIRSR615500-1"/>
    </source>
</evidence>
<evidence type="ECO:0000256" key="8">
    <source>
        <dbReference type="SAM" id="SignalP"/>
    </source>
</evidence>
<feature type="active site" description="Charge relay system" evidence="6 7">
    <location>
        <position position="222"/>
    </location>
</feature>
<gene>
    <name evidence="13" type="ORF">HHK36_008029</name>
</gene>
<feature type="domain" description="PA" evidence="10">
    <location>
        <begin position="379"/>
        <end position="460"/>
    </location>
</feature>
<dbReference type="PROSITE" id="PS00138">
    <property type="entry name" value="SUBTILASE_SER"/>
    <property type="match status" value="1"/>
</dbReference>
<evidence type="ECO:0000313" key="14">
    <source>
        <dbReference type="Proteomes" id="UP000655225"/>
    </source>
</evidence>
<dbReference type="Pfam" id="PF00082">
    <property type="entry name" value="Peptidase_S8"/>
    <property type="match status" value="1"/>
</dbReference>
<feature type="domain" description="Subtilisin-like protease fibronectin type-III" evidence="12">
    <location>
        <begin position="660"/>
        <end position="767"/>
    </location>
</feature>
<dbReference type="PANTHER" id="PTHR10795">
    <property type="entry name" value="PROPROTEIN CONVERTASE SUBTILISIN/KEXIN"/>
    <property type="match status" value="1"/>
</dbReference>
<evidence type="ECO:0000256" key="5">
    <source>
        <dbReference type="ARBA" id="ARBA00022825"/>
    </source>
</evidence>
<dbReference type="Gene3D" id="3.40.50.200">
    <property type="entry name" value="Peptidase S8/S53 domain"/>
    <property type="match status" value="1"/>
</dbReference>
<feature type="domain" description="Inhibitor I9" evidence="11">
    <location>
        <begin position="34"/>
        <end position="112"/>
    </location>
</feature>
<dbReference type="InterPro" id="IPR010259">
    <property type="entry name" value="S8pro/Inhibitor_I9"/>
</dbReference>
<comment type="caution">
    <text evidence="13">The sequence shown here is derived from an EMBL/GenBank/DDBJ whole genome shotgun (WGS) entry which is preliminary data.</text>
</comment>
<evidence type="ECO:0000313" key="13">
    <source>
        <dbReference type="EMBL" id="KAF8405951.1"/>
    </source>
</evidence>
<dbReference type="InterPro" id="IPR034197">
    <property type="entry name" value="Peptidases_S8_3"/>
</dbReference>
<evidence type="ECO:0000259" key="11">
    <source>
        <dbReference type="Pfam" id="PF05922"/>
    </source>
</evidence>
<dbReference type="InterPro" id="IPR000209">
    <property type="entry name" value="Peptidase_S8/S53_dom"/>
</dbReference>
<dbReference type="Pfam" id="PF17766">
    <property type="entry name" value="fn3_6"/>
    <property type="match status" value="1"/>
</dbReference>
<keyword evidence="14" id="KW-1185">Reference proteome</keyword>
<feature type="domain" description="Peptidase S8/S53" evidence="9">
    <location>
        <begin position="140"/>
        <end position="585"/>
    </location>
</feature>
<dbReference type="PRINTS" id="PR00723">
    <property type="entry name" value="SUBTILISIN"/>
</dbReference>
<dbReference type="OrthoDB" id="206201at2759"/>
<dbReference type="Gene3D" id="2.60.40.2310">
    <property type="match status" value="1"/>
</dbReference>
<dbReference type="InterPro" id="IPR037045">
    <property type="entry name" value="S8pro/Inhibitor_I9_sf"/>
</dbReference>
<dbReference type="Gene3D" id="3.30.70.80">
    <property type="entry name" value="Peptidase S8 propeptide/proteinase inhibitor I9"/>
    <property type="match status" value="1"/>
</dbReference>